<evidence type="ECO:0000256" key="1">
    <source>
        <dbReference type="SAM" id="MobiDB-lite"/>
    </source>
</evidence>
<evidence type="ECO:0000313" key="3">
    <source>
        <dbReference type="EMBL" id="PVD24939.1"/>
    </source>
</evidence>
<comment type="caution">
    <text evidence="3">The sequence shown here is derived from an EMBL/GenBank/DDBJ whole genome shotgun (WGS) entry which is preliminary data.</text>
</comment>
<evidence type="ECO:0000313" key="4">
    <source>
        <dbReference type="Proteomes" id="UP000245119"/>
    </source>
</evidence>
<evidence type="ECO:0000256" key="2">
    <source>
        <dbReference type="SAM" id="Phobius"/>
    </source>
</evidence>
<name>A0A2T7NUT4_POMCA</name>
<feature type="compositionally biased region" description="Low complexity" evidence="1">
    <location>
        <begin position="224"/>
        <end position="243"/>
    </location>
</feature>
<dbReference type="EMBL" id="PZQS01000009">
    <property type="protein sequence ID" value="PVD24939.1"/>
    <property type="molecule type" value="Genomic_DNA"/>
</dbReference>
<keyword evidence="2" id="KW-1133">Transmembrane helix</keyword>
<feature type="region of interest" description="Disordered" evidence="1">
    <location>
        <begin position="144"/>
        <end position="248"/>
    </location>
</feature>
<gene>
    <name evidence="3" type="ORF">C0Q70_15433</name>
</gene>
<keyword evidence="2" id="KW-0472">Membrane</keyword>
<evidence type="ECO:0008006" key="5">
    <source>
        <dbReference type="Google" id="ProtNLM"/>
    </source>
</evidence>
<accession>A0A2T7NUT4</accession>
<keyword evidence="2" id="KW-0812">Transmembrane</keyword>
<feature type="compositionally biased region" description="Low complexity" evidence="1">
    <location>
        <begin position="148"/>
        <end position="175"/>
    </location>
</feature>
<sequence length="582" mass="63601">MLRVMLTSVLGSSDSCDLRQEVKLVDFASELPSPLAPELNVTFHPNESIADDDEDAVVGFFSVGKSVTEGQLEQGLCDSNLEKTTLTLSTIDSMTKILEVAQEACKLYCLTITVSLNGESRYFQISYILPNLTRAVNGLTPPASPRISSWQPASPSSSSSPSLPLSSSPQSSFPSRSHDPSTELSRLSPSHYEEGPVAHLSTRLVERSHRAPAESAWPPETRDTTSPTDDSSDETTSSLSSRTPRSEFGETNSSFILVLLPSVDPQQTVPGEVSLEAQHSNPPPTTVLFDPNSSKSTVSSFLDINTGSSVVIAGGLIAAALLAVFLAGRQIYRRRQKTLRWQEDRPLKDACSCIVGDAHSMMEIDPSRCRSLSSSSTTQLFVLHRTVDKERLRNVRGFLRSLEGAVGVDVKLHEVLITSCASACFWPSGGPPGRIKVVLLLSSAVRNILKDVDSTGGSCLNSWRRCIMQEIPCKTPHYFFVLLSHDVLKNDDVKFFRSALPVERIFEIGSWECEQFHALVDDLLREEASLSVVSPDSDNLSFFPPQSFADDASVDAYNELQKMNDANDLWSGQSSNYSPCTV</sequence>
<reference evidence="3 4" key="1">
    <citation type="submission" date="2018-04" db="EMBL/GenBank/DDBJ databases">
        <title>The genome of golden apple snail Pomacea canaliculata provides insight into stress tolerance and invasive adaptation.</title>
        <authorList>
            <person name="Liu C."/>
            <person name="Liu B."/>
            <person name="Ren Y."/>
            <person name="Zhang Y."/>
            <person name="Wang H."/>
            <person name="Li S."/>
            <person name="Jiang F."/>
            <person name="Yin L."/>
            <person name="Zhang G."/>
            <person name="Qian W."/>
            <person name="Fan W."/>
        </authorList>
    </citation>
    <scope>NUCLEOTIDE SEQUENCE [LARGE SCALE GENOMIC DNA]</scope>
    <source>
        <strain evidence="3">SZHN2017</strain>
        <tissue evidence="3">Muscle</tissue>
    </source>
</reference>
<organism evidence="3 4">
    <name type="scientific">Pomacea canaliculata</name>
    <name type="common">Golden apple snail</name>
    <dbReference type="NCBI Taxonomy" id="400727"/>
    <lineage>
        <taxon>Eukaryota</taxon>
        <taxon>Metazoa</taxon>
        <taxon>Spiralia</taxon>
        <taxon>Lophotrochozoa</taxon>
        <taxon>Mollusca</taxon>
        <taxon>Gastropoda</taxon>
        <taxon>Caenogastropoda</taxon>
        <taxon>Architaenioglossa</taxon>
        <taxon>Ampullarioidea</taxon>
        <taxon>Ampullariidae</taxon>
        <taxon>Pomacea</taxon>
    </lineage>
</organism>
<feature type="transmembrane region" description="Helical" evidence="2">
    <location>
        <begin position="307"/>
        <end position="327"/>
    </location>
</feature>
<dbReference type="AlphaFoldDB" id="A0A2T7NUT4"/>
<dbReference type="Proteomes" id="UP000245119">
    <property type="component" value="Linkage Group LG9"/>
</dbReference>
<protein>
    <recommendedName>
        <fullName evidence="5">SEFIR domain-containing protein</fullName>
    </recommendedName>
</protein>
<proteinExistence type="predicted"/>
<keyword evidence="4" id="KW-1185">Reference proteome</keyword>